<gene>
    <name evidence="2" type="ORF">SBAD_LOCUS1032</name>
</gene>
<reference evidence="2 3" key="2">
    <citation type="submission" date="2018-11" db="EMBL/GenBank/DDBJ databases">
        <authorList>
            <consortium name="Pathogen Informatics"/>
        </authorList>
    </citation>
    <scope>NUCLEOTIDE SEQUENCE [LARGE SCALE GENOMIC DNA]</scope>
</reference>
<evidence type="ECO:0000313" key="3">
    <source>
        <dbReference type="Proteomes" id="UP000270296"/>
    </source>
</evidence>
<protein>
    <submittedName>
        <fullName evidence="2 4">Uncharacterized protein</fullName>
    </submittedName>
</protein>
<dbReference type="Proteomes" id="UP000270296">
    <property type="component" value="Unassembled WGS sequence"/>
</dbReference>
<evidence type="ECO:0000313" key="2">
    <source>
        <dbReference type="EMBL" id="VDO92978.1"/>
    </source>
</evidence>
<keyword evidence="3" id="KW-1185">Reference proteome</keyword>
<reference evidence="4" key="1">
    <citation type="submission" date="2016-06" db="UniProtKB">
        <authorList>
            <consortium name="WormBaseParasite"/>
        </authorList>
    </citation>
    <scope>IDENTIFICATION</scope>
</reference>
<dbReference type="WBParaSite" id="SBAD_0000106401-mRNA-1">
    <property type="protein sequence ID" value="SBAD_0000106401-mRNA-1"/>
    <property type="gene ID" value="SBAD_0000106401"/>
</dbReference>
<feature type="compositionally biased region" description="Basic and acidic residues" evidence="1">
    <location>
        <begin position="101"/>
        <end position="111"/>
    </location>
</feature>
<dbReference type="AlphaFoldDB" id="A0A183IBN8"/>
<organism evidence="4">
    <name type="scientific">Soboliphyme baturini</name>
    <dbReference type="NCBI Taxonomy" id="241478"/>
    <lineage>
        <taxon>Eukaryota</taxon>
        <taxon>Metazoa</taxon>
        <taxon>Ecdysozoa</taxon>
        <taxon>Nematoda</taxon>
        <taxon>Enoplea</taxon>
        <taxon>Dorylaimia</taxon>
        <taxon>Dioctophymatida</taxon>
        <taxon>Dioctophymatoidea</taxon>
        <taxon>Soboliphymatidae</taxon>
        <taxon>Soboliphyme</taxon>
    </lineage>
</organism>
<sequence length="111" mass="13047">MDLWFQSIMHAGAAMIRRDARRPSVRRRRPVDRLFLIIDVHFLASESGRGKWQRYSISSLKATRLPLVNPMKLINHASRPASQPDAWWSRRRQTSQQDSSPEDKQKKIFGY</sequence>
<evidence type="ECO:0000313" key="4">
    <source>
        <dbReference type="WBParaSite" id="SBAD_0000106401-mRNA-1"/>
    </source>
</evidence>
<evidence type="ECO:0000256" key="1">
    <source>
        <dbReference type="SAM" id="MobiDB-lite"/>
    </source>
</evidence>
<proteinExistence type="predicted"/>
<accession>A0A183IBN8</accession>
<name>A0A183IBN8_9BILA</name>
<dbReference type="EMBL" id="UZAM01006688">
    <property type="protein sequence ID" value="VDO92978.1"/>
    <property type="molecule type" value="Genomic_DNA"/>
</dbReference>
<feature type="region of interest" description="Disordered" evidence="1">
    <location>
        <begin position="74"/>
        <end position="111"/>
    </location>
</feature>